<evidence type="ECO:0000313" key="6">
    <source>
        <dbReference type="EMBL" id="AGK58253.1"/>
    </source>
</evidence>
<keyword evidence="7" id="KW-1185">Reference proteome</keyword>
<protein>
    <submittedName>
        <fullName evidence="6">Glutamine synthetase</fullName>
    </submittedName>
</protein>
<dbReference type="STRING" id="670307.HYPDE_32903"/>
<dbReference type="Proteomes" id="UP000005952">
    <property type="component" value="Chromosome"/>
</dbReference>
<dbReference type="HOGENOM" id="CLU_017290_0_0_5"/>
<evidence type="ECO:0000259" key="5">
    <source>
        <dbReference type="PROSITE" id="PS51987"/>
    </source>
</evidence>
<dbReference type="PROSITE" id="PS51987">
    <property type="entry name" value="GS_CATALYTIC"/>
    <property type="match status" value="1"/>
</dbReference>
<dbReference type="Pfam" id="PF00120">
    <property type="entry name" value="Gln-synt_C"/>
    <property type="match status" value="1"/>
</dbReference>
<dbReference type="Gene3D" id="3.30.590.10">
    <property type="entry name" value="Glutamine synthetase/guanido kinase, catalytic domain"/>
    <property type="match status" value="1"/>
</dbReference>
<evidence type="ECO:0000256" key="3">
    <source>
        <dbReference type="PROSITE-ProRule" id="PRU01331"/>
    </source>
</evidence>
<organism evidence="6 7">
    <name type="scientific">Hyphomicrobium denitrificans 1NES1</name>
    <dbReference type="NCBI Taxonomy" id="670307"/>
    <lineage>
        <taxon>Bacteria</taxon>
        <taxon>Pseudomonadati</taxon>
        <taxon>Pseudomonadota</taxon>
        <taxon>Alphaproteobacteria</taxon>
        <taxon>Hyphomicrobiales</taxon>
        <taxon>Hyphomicrobiaceae</taxon>
        <taxon>Hyphomicrobium</taxon>
    </lineage>
</organism>
<proteinExistence type="inferred from homology"/>
<keyword evidence="2" id="KW-0436">Ligase</keyword>
<dbReference type="InterPro" id="IPR008146">
    <property type="entry name" value="Gln_synth_cat_dom"/>
</dbReference>
<dbReference type="PANTHER" id="PTHR43785:SF12">
    <property type="entry name" value="TYPE-1 GLUTAMINE SYNTHETASE 2"/>
    <property type="match status" value="1"/>
</dbReference>
<evidence type="ECO:0000313" key="7">
    <source>
        <dbReference type="Proteomes" id="UP000005952"/>
    </source>
</evidence>
<dbReference type="GO" id="GO:0006598">
    <property type="term" value="P:polyamine catabolic process"/>
    <property type="evidence" value="ECO:0007669"/>
    <property type="project" value="TreeGrafter"/>
</dbReference>
<dbReference type="AlphaFoldDB" id="N0B5F7"/>
<dbReference type="KEGG" id="hdt:HYPDE_32903"/>
<dbReference type="GO" id="GO:0004356">
    <property type="term" value="F:glutamine synthetase activity"/>
    <property type="evidence" value="ECO:0007669"/>
    <property type="project" value="InterPro"/>
</dbReference>
<dbReference type="PANTHER" id="PTHR43785">
    <property type="entry name" value="GAMMA-GLUTAMYLPUTRESCINE SYNTHETASE"/>
    <property type="match status" value="1"/>
</dbReference>
<dbReference type="EMBL" id="CP005587">
    <property type="protein sequence ID" value="AGK58253.1"/>
    <property type="molecule type" value="Genomic_DNA"/>
</dbReference>
<dbReference type="InterPro" id="IPR014746">
    <property type="entry name" value="Gln_synth/guanido_kin_cat_dom"/>
</dbReference>
<comment type="cofactor">
    <cofactor evidence="1">
        <name>Mg(2+)</name>
        <dbReference type="ChEBI" id="CHEBI:18420"/>
    </cofactor>
</comment>
<reference evidence="6 7" key="1">
    <citation type="journal article" date="2013" name="Genome Announc.">
        <title>Genome sequences for three denitrifying bacterial strains isolated from a uranium- and nitrate-contaminated subsurface environment.</title>
        <authorList>
            <person name="Venkatramanan R."/>
            <person name="Prakash O."/>
            <person name="Woyke T."/>
            <person name="Chain P."/>
            <person name="Goodwin L.A."/>
            <person name="Watson D."/>
            <person name="Brooks S."/>
            <person name="Kostka J.E."/>
            <person name="Green S.J."/>
        </authorList>
    </citation>
    <scope>NUCLEOTIDE SEQUENCE [LARGE SCALE GENOMIC DNA]</scope>
    <source>
        <strain evidence="6 7">1NES1</strain>
    </source>
</reference>
<dbReference type="SUPFAM" id="SSF54368">
    <property type="entry name" value="Glutamine synthetase, N-terminal domain"/>
    <property type="match status" value="1"/>
</dbReference>
<dbReference type="RefSeq" id="WP_015598279.1">
    <property type="nucleotide sequence ID" value="NC_021172.1"/>
</dbReference>
<name>N0B5F7_9HYPH</name>
<gene>
    <name evidence="6" type="ORF">HYPDE_32903</name>
</gene>
<evidence type="ECO:0000256" key="1">
    <source>
        <dbReference type="ARBA" id="ARBA00001946"/>
    </source>
</evidence>
<comment type="similarity">
    <text evidence="3 4">Belongs to the glutamine synthetase family.</text>
</comment>
<dbReference type="OrthoDB" id="9807095at2"/>
<feature type="domain" description="GS catalytic" evidence="5">
    <location>
        <begin position="117"/>
        <end position="449"/>
    </location>
</feature>
<evidence type="ECO:0000256" key="2">
    <source>
        <dbReference type="ARBA" id="ARBA00022598"/>
    </source>
</evidence>
<dbReference type="SMART" id="SM01230">
    <property type="entry name" value="Gln-synt_C"/>
    <property type="match status" value="1"/>
</dbReference>
<sequence>MSDTHITIDETEAFLAANPNVTWIDLILFDINGIPRGKRFRRDDISGVAKNGVMIPSTVFVMDPRGNCVEETGRLWETGDPDVPFRILEGTLRAVPVGDGRHAQAVISVTEPDDLCPRGVLAKQVAAFADQGRTPVVAVELEFYVTKPQTNGAFKLEMPDGISDDPERPMTFQFDEIDTLAPFIDTIYKVADIQGLPIDAVMQESGPGQFEINLKHKPDAVAAATDALLLKRAIKAAAKAHGLEATFMAKPHHDWPGSGMHLHASLVGKDGQNLFAGDPISALFRNAIGGLQSTMCDFMAIWAQSANAYRRYVPKNYVSLAAHWGLNNRNVALRIPRAAGPGTRVEHRVAGADANPYLVLAAILAGMRHGIANKIEPGPMANGEANGTEAPQLPTVWYNALERFRASDVVRDAFGPEFQDVYYRLKQTERMEFERVVTSLDHAWYAQVA</sequence>
<dbReference type="InterPro" id="IPR036651">
    <property type="entry name" value="Gln_synt_N_sf"/>
</dbReference>
<evidence type="ECO:0000256" key="4">
    <source>
        <dbReference type="RuleBase" id="RU000384"/>
    </source>
</evidence>
<dbReference type="GO" id="GO:0006542">
    <property type="term" value="P:glutamine biosynthetic process"/>
    <property type="evidence" value="ECO:0007669"/>
    <property type="project" value="InterPro"/>
</dbReference>
<dbReference type="SUPFAM" id="SSF55931">
    <property type="entry name" value="Glutamine synthetase/guanido kinase"/>
    <property type="match status" value="1"/>
</dbReference>
<dbReference type="eggNOG" id="COG0174">
    <property type="taxonomic scope" value="Bacteria"/>
</dbReference>
<accession>N0B5F7</accession>